<comment type="similarity">
    <text evidence="1">Belongs to the phD/YefM antitoxin family.</text>
</comment>
<dbReference type="RefSeq" id="WP_188752509.1">
    <property type="nucleotide sequence ID" value="NZ_BMIK01000012.1"/>
</dbReference>
<evidence type="ECO:0008006" key="4">
    <source>
        <dbReference type="Google" id="ProtNLM"/>
    </source>
</evidence>
<organism evidence="2 3">
    <name type="scientific">Parapedobacter defluvii</name>
    <dbReference type="NCBI Taxonomy" id="2045106"/>
    <lineage>
        <taxon>Bacteria</taxon>
        <taxon>Pseudomonadati</taxon>
        <taxon>Bacteroidota</taxon>
        <taxon>Sphingobacteriia</taxon>
        <taxon>Sphingobacteriales</taxon>
        <taxon>Sphingobacteriaceae</taxon>
        <taxon>Parapedobacter</taxon>
    </lineage>
</organism>
<proteinExistence type="inferred from homology"/>
<evidence type="ECO:0000313" key="2">
    <source>
        <dbReference type="EMBL" id="GGC37932.1"/>
    </source>
</evidence>
<sequence>MKTMTVGEFKTHFSEVLEQIKSGGEIAVTYGKSKEIIGYFVPKSAKASKKRKLGILKGKASASFSPDFQMTTEEFLAL</sequence>
<protein>
    <recommendedName>
        <fullName evidence="4">Prevent-host-death protein</fullName>
    </recommendedName>
</protein>
<gene>
    <name evidence="2" type="ORF">GCM10011386_32520</name>
</gene>
<dbReference type="InterPro" id="IPR036165">
    <property type="entry name" value="YefM-like_sf"/>
</dbReference>
<evidence type="ECO:0000313" key="3">
    <source>
        <dbReference type="Proteomes" id="UP000597338"/>
    </source>
</evidence>
<comment type="caution">
    <text evidence="2">The sequence shown here is derived from an EMBL/GenBank/DDBJ whole genome shotgun (WGS) entry which is preliminary data.</text>
</comment>
<name>A0ABQ1MIH0_9SPHI</name>
<dbReference type="EMBL" id="BMIK01000012">
    <property type="protein sequence ID" value="GGC37932.1"/>
    <property type="molecule type" value="Genomic_DNA"/>
</dbReference>
<evidence type="ECO:0000256" key="1">
    <source>
        <dbReference type="ARBA" id="ARBA00009981"/>
    </source>
</evidence>
<dbReference type="Proteomes" id="UP000597338">
    <property type="component" value="Unassembled WGS sequence"/>
</dbReference>
<accession>A0ABQ1MIH0</accession>
<dbReference type="SUPFAM" id="SSF143120">
    <property type="entry name" value="YefM-like"/>
    <property type="match status" value="1"/>
</dbReference>
<keyword evidence="3" id="KW-1185">Reference proteome</keyword>
<reference evidence="3" key="1">
    <citation type="journal article" date="2019" name="Int. J. Syst. Evol. Microbiol.">
        <title>The Global Catalogue of Microorganisms (GCM) 10K type strain sequencing project: providing services to taxonomists for standard genome sequencing and annotation.</title>
        <authorList>
            <consortium name="The Broad Institute Genomics Platform"/>
            <consortium name="The Broad Institute Genome Sequencing Center for Infectious Disease"/>
            <person name="Wu L."/>
            <person name="Ma J."/>
        </authorList>
    </citation>
    <scope>NUCLEOTIDE SEQUENCE [LARGE SCALE GENOMIC DNA]</scope>
    <source>
        <strain evidence="3">CGMCC 1.15342</strain>
    </source>
</reference>